<proteinExistence type="predicted"/>
<evidence type="ECO:0000313" key="3">
    <source>
        <dbReference type="EMBL" id="KAK4422049.1"/>
    </source>
</evidence>
<reference evidence="3" key="2">
    <citation type="journal article" date="2024" name="Plant">
        <title>Genomic evolution and insights into agronomic trait innovations of Sesamum species.</title>
        <authorList>
            <person name="Miao H."/>
            <person name="Wang L."/>
            <person name="Qu L."/>
            <person name="Liu H."/>
            <person name="Sun Y."/>
            <person name="Le M."/>
            <person name="Wang Q."/>
            <person name="Wei S."/>
            <person name="Zheng Y."/>
            <person name="Lin W."/>
            <person name="Duan Y."/>
            <person name="Cao H."/>
            <person name="Xiong S."/>
            <person name="Wang X."/>
            <person name="Wei L."/>
            <person name="Li C."/>
            <person name="Ma Q."/>
            <person name="Ju M."/>
            <person name="Zhao R."/>
            <person name="Li G."/>
            <person name="Mu C."/>
            <person name="Tian Q."/>
            <person name="Mei H."/>
            <person name="Zhang T."/>
            <person name="Gao T."/>
            <person name="Zhang H."/>
        </authorList>
    </citation>
    <scope>NUCLEOTIDE SEQUENCE</scope>
    <source>
        <strain evidence="3">3651</strain>
    </source>
</reference>
<dbReference type="PANTHER" id="PTHR34053:SF4">
    <property type="entry name" value="PROTEIN ULTRAPETALA 2-LIKE"/>
    <property type="match status" value="1"/>
</dbReference>
<dbReference type="InterPro" id="IPR057011">
    <property type="entry name" value="ULT1/2_SAND"/>
</dbReference>
<dbReference type="Proteomes" id="UP001293254">
    <property type="component" value="Unassembled WGS sequence"/>
</dbReference>
<evidence type="ECO:0000259" key="2">
    <source>
        <dbReference type="Pfam" id="PF23292"/>
    </source>
</evidence>
<organism evidence="3 4">
    <name type="scientific">Sesamum alatum</name>
    <dbReference type="NCBI Taxonomy" id="300844"/>
    <lineage>
        <taxon>Eukaryota</taxon>
        <taxon>Viridiplantae</taxon>
        <taxon>Streptophyta</taxon>
        <taxon>Embryophyta</taxon>
        <taxon>Tracheophyta</taxon>
        <taxon>Spermatophyta</taxon>
        <taxon>Magnoliopsida</taxon>
        <taxon>eudicotyledons</taxon>
        <taxon>Gunneridae</taxon>
        <taxon>Pentapetalae</taxon>
        <taxon>asterids</taxon>
        <taxon>lamiids</taxon>
        <taxon>Lamiales</taxon>
        <taxon>Pedaliaceae</taxon>
        <taxon>Sesamum</taxon>
    </lineage>
</organism>
<feature type="domain" description="ULTRAPETALA1/2 SAND" evidence="2">
    <location>
        <begin position="14"/>
        <end position="60"/>
    </location>
</feature>
<dbReference type="InterPro" id="IPR020533">
    <property type="entry name" value="Developmental_reg_ULTRAPETALA"/>
</dbReference>
<dbReference type="EMBL" id="JACGWO010000008">
    <property type="protein sequence ID" value="KAK4422049.1"/>
    <property type="molecule type" value="Genomic_DNA"/>
</dbReference>
<gene>
    <name evidence="3" type="ORF">Salat_2155700</name>
</gene>
<keyword evidence="4" id="KW-1185">Reference proteome</keyword>
<dbReference type="Pfam" id="PF23292">
    <property type="entry name" value="SAND_ULT1"/>
    <property type="match status" value="1"/>
</dbReference>
<evidence type="ECO:0000256" key="1">
    <source>
        <dbReference type="SAM" id="MobiDB-lite"/>
    </source>
</evidence>
<sequence>MFTEEELASFLGVRQNTPEFVEIDYGYTNPRYGDTPGKLRAYVDGKVEIDCNCMEDCPKGYSPRLLSINLLLIDRAFIRLFSRGEGGLMSFGMDLGLKLSLTEEKDDGVIASRVTPAPFGATIPGRQHTNFSSSIRPQFSFRSASPDHNPRPDRIRGANIFCGFLGTISGRNKVGTPDINATEHEASIMGMNMESAMNKENLLEISSTEKAAATLAGNLRSERNFVDIEAGDLVADRLHGQALPINDTPTIHITLPSIIPNSLEPHTINNPCTLHHVVDPSSLSTNPSTLDHTQNKSAPTSLPMQPTSTTTNILSTNDTNSPSMQSQSPSSCMHNIPLHSHIEPTSVHLHPLTIDMDSNCAAYTIICTRTASHIHSPEALFNVPLASPIPFNLSPLINKKTLKLIPPLKRNPPPTCG</sequence>
<protein>
    <recommendedName>
        <fullName evidence="2">ULTRAPETALA1/2 SAND domain-containing protein</fullName>
    </recommendedName>
</protein>
<reference evidence="3" key="1">
    <citation type="submission" date="2020-06" db="EMBL/GenBank/DDBJ databases">
        <authorList>
            <person name="Li T."/>
            <person name="Hu X."/>
            <person name="Zhang T."/>
            <person name="Song X."/>
            <person name="Zhang H."/>
            <person name="Dai N."/>
            <person name="Sheng W."/>
            <person name="Hou X."/>
            <person name="Wei L."/>
        </authorList>
    </citation>
    <scope>NUCLEOTIDE SEQUENCE</scope>
    <source>
        <strain evidence="3">3651</strain>
        <tissue evidence="3">Leaf</tissue>
    </source>
</reference>
<dbReference type="GO" id="GO:0005634">
    <property type="term" value="C:nucleus"/>
    <property type="evidence" value="ECO:0007669"/>
    <property type="project" value="TreeGrafter"/>
</dbReference>
<accession>A0AAE1Y1Q9</accession>
<feature type="region of interest" description="Disordered" evidence="1">
    <location>
        <begin position="279"/>
        <end position="331"/>
    </location>
</feature>
<dbReference type="PANTHER" id="PTHR34053">
    <property type="entry name" value="PROTEIN ULTRAPETALA 1"/>
    <property type="match status" value="1"/>
</dbReference>
<dbReference type="GO" id="GO:0005829">
    <property type="term" value="C:cytosol"/>
    <property type="evidence" value="ECO:0007669"/>
    <property type="project" value="TreeGrafter"/>
</dbReference>
<feature type="compositionally biased region" description="Polar residues" evidence="1">
    <location>
        <begin position="281"/>
        <end position="320"/>
    </location>
</feature>
<feature type="compositionally biased region" description="Low complexity" evidence="1">
    <location>
        <begin position="321"/>
        <end position="331"/>
    </location>
</feature>
<evidence type="ECO:0000313" key="4">
    <source>
        <dbReference type="Proteomes" id="UP001293254"/>
    </source>
</evidence>
<dbReference type="AlphaFoldDB" id="A0AAE1Y1Q9"/>
<name>A0AAE1Y1Q9_9LAMI</name>
<comment type="caution">
    <text evidence="3">The sequence shown here is derived from an EMBL/GenBank/DDBJ whole genome shotgun (WGS) entry which is preliminary data.</text>
</comment>